<name>A0AAD4JIV1_PERFH</name>
<evidence type="ECO:0008006" key="3">
    <source>
        <dbReference type="Google" id="ProtNLM"/>
    </source>
</evidence>
<comment type="caution">
    <text evidence="1">The sequence shown here is derived from an EMBL/GenBank/DDBJ whole genome shotgun (WGS) entry which is preliminary data.</text>
</comment>
<organism evidence="1 2">
    <name type="scientific">Perilla frutescens var. hirtella</name>
    <name type="common">Perilla citriodora</name>
    <name type="synonym">Perilla setoyensis</name>
    <dbReference type="NCBI Taxonomy" id="608512"/>
    <lineage>
        <taxon>Eukaryota</taxon>
        <taxon>Viridiplantae</taxon>
        <taxon>Streptophyta</taxon>
        <taxon>Embryophyta</taxon>
        <taxon>Tracheophyta</taxon>
        <taxon>Spermatophyta</taxon>
        <taxon>Magnoliopsida</taxon>
        <taxon>eudicotyledons</taxon>
        <taxon>Gunneridae</taxon>
        <taxon>Pentapetalae</taxon>
        <taxon>asterids</taxon>
        <taxon>lamiids</taxon>
        <taxon>Lamiales</taxon>
        <taxon>Lamiaceae</taxon>
        <taxon>Nepetoideae</taxon>
        <taxon>Elsholtzieae</taxon>
        <taxon>Perilla</taxon>
    </lineage>
</organism>
<dbReference type="CDD" id="cd17039">
    <property type="entry name" value="Ubl_ubiquitin_like"/>
    <property type="match status" value="1"/>
</dbReference>
<sequence>MASESPADATDDRIRVMMESPTADYYIVLKETSKVEVLMESVRKRWGPEYFTLHHGSQLMESHKKLTAYNVRDGSVIKVSYFAEFP</sequence>
<reference evidence="1 2" key="1">
    <citation type="journal article" date="2021" name="Nat. Commun.">
        <title>Incipient diploidization of the medicinal plant Perilla within 10,000 years.</title>
        <authorList>
            <person name="Zhang Y."/>
            <person name="Shen Q."/>
            <person name="Leng L."/>
            <person name="Zhang D."/>
            <person name="Chen S."/>
            <person name="Shi Y."/>
            <person name="Ning Z."/>
            <person name="Chen S."/>
        </authorList>
    </citation>
    <scope>NUCLEOTIDE SEQUENCE [LARGE SCALE GENOMIC DNA]</scope>
    <source>
        <strain evidence="2">cv. PC099</strain>
    </source>
</reference>
<proteinExistence type="predicted"/>
<dbReference type="EMBL" id="SDAM02000053">
    <property type="protein sequence ID" value="KAH6834109.1"/>
    <property type="molecule type" value="Genomic_DNA"/>
</dbReference>
<dbReference type="InterPro" id="IPR029071">
    <property type="entry name" value="Ubiquitin-like_domsf"/>
</dbReference>
<dbReference type="AlphaFoldDB" id="A0AAD4JIV1"/>
<evidence type="ECO:0000313" key="1">
    <source>
        <dbReference type="EMBL" id="KAH6834109.1"/>
    </source>
</evidence>
<protein>
    <recommendedName>
        <fullName evidence="3">Ubiquitin-like domain-containing protein</fullName>
    </recommendedName>
</protein>
<accession>A0AAD4JIV1</accession>
<evidence type="ECO:0000313" key="2">
    <source>
        <dbReference type="Proteomes" id="UP001190926"/>
    </source>
</evidence>
<dbReference type="Proteomes" id="UP001190926">
    <property type="component" value="Unassembled WGS sequence"/>
</dbReference>
<dbReference type="SUPFAM" id="SSF54236">
    <property type="entry name" value="Ubiquitin-like"/>
    <property type="match status" value="1"/>
</dbReference>
<keyword evidence="2" id="KW-1185">Reference proteome</keyword>
<gene>
    <name evidence="1" type="ORF">C2S53_017003</name>
</gene>